<dbReference type="Proteomes" id="UP000030853">
    <property type="component" value="Unassembled WGS sequence"/>
</dbReference>
<comment type="catalytic activity">
    <reaction evidence="4">
        <text>2 GTP = 3',3'-c-di-GMP + 2 diphosphate</text>
        <dbReference type="Rhea" id="RHEA:24898"/>
        <dbReference type="ChEBI" id="CHEBI:33019"/>
        <dbReference type="ChEBI" id="CHEBI:37565"/>
        <dbReference type="ChEBI" id="CHEBI:58805"/>
        <dbReference type="EC" id="2.7.7.65"/>
    </reaction>
</comment>
<evidence type="ECO:0000313" key="7">
    <source>
        <dbReference type="EMBL" id="KHJ65056.1"/>
    </source>
</evidence>
<dbReference type="InterPro" id="IPR043128">
    <property type="entry name" value="Rev_trsase/Diguanyl_cyclase"/>
</dbReference>
<keyword evidence="5" id="KW-0812">Transmembrane</keyword>
<reference evidence="7 8" key="1">
    <citation type="submission" date="2014-11" db="EMBL/GenBank/DDBJ databases">
        <title>Genome sequencing of Pantoea rodasii ND03.</title>
        <authorList>
            <person name="Muhamad Yunos N.Y."/>
            <person name="Chan K.-G."/>
        </authorList>
    </citation>
    <scope>NUCLEOTIDE SEQUENCE [LARGE SCALE GENOMIC DNA]</scope>
    <source>
        <strain evidence="7 8">ND03</strain>
    </source>
</reference>
<dbReference type="PANTHER" id="PTHR45138:SF9">
    <property type="entry name" value="DIGUANYLATE CYCLASE DGCM-RELATED"/>
    <property type="match status" value="1"/>
</dbReference>
<dbReference type="CDD" id="cd01949">
    <property type="entry name" value="GGDEF"/>
    <property type="match status" value="1"/>
</dbReference>
<evidence type="ECO:0000256" key="3">
    <source>
        <dbReference type="ARBA" id="ARBA00012528"/>
    </source>
</evidence>
<feature type="transmembrane region" description="Helical" evidence="5">
    <location>
        <begin position="6"/>
        <end position="28"/>
    </location>
</feature>
<protein>
    <recommendedName>
        <fullName evidence="3">diguanylate cyclase</fullName>
        <ecNumber evidence="3">2.7.7.65</ecNumber>
    </recommendedName>
</protein>
<dbReference type="GO" id="GO:0043709">
    <property type="term" value="P:cell adhesion involved in single-species biofilm formation"/>
    <property type="evidence" value="ECO:0007669"/>
    <property type="project" value="TreeGrafter"/>
</dbReference>
<evidence type="ECO:0000256" key="2">
    <source>
        <dbReference type="ARBA" id="ARBA00004665"/>
    </source>
</evidence>
<comment type="pathway">
    <text evidence="2">Purine metabolism; 3',5'-cyclic di-GMP biosynthesis.</text>
</comment>
<dbReference type="PANTHER" id="PTHR45138">
    <property type="entry name" value="REGULATORY COMPONENTS OF SENSORY TRANSDUCTION SYSTEM"/>
    <property type="match status" value="1"/>
</dbReference>
<dbReference type="GO" id="GO:1902201">
    <property type="term" value="P:negative regulation of bacterial-type flagellum-dependent cell motility"/>
    <property type="evidence" value="ECO:0007669"/>
    <property type="project" value="TreeGrafter"/>
</dbReference>
<organism evidence="7 8">
    <name type="scientific">Pantoea rodasii</name>
    <dbReference type="NCBI Taxonomy" id="1076549"/>
    <lineage>
        <taxon>Bacteria</taxon>
        <taxon>Pseudomonadati</taxon>
        <taxon>Pseudomonadota</taxon>
        <taxon>Gammaproteobacteria</taxon>
        <taxon>Enterobacterales</taxon>
        <taxon>Erwiniaceae</taxon>
        <taxon>Pantoea</taxon>
    </lineage>
</organism>
<dbReference type="SMART" id="SM00267">
    <property type="entry name" value="GGDEF"/>
    <property type="match status" value="1"/>
</dbReference>
<feature type="transmembrane region" description="Helical" evidence="5">
    <location>
        <begin position="119"/>
        <end position="138"/>
    </location>
</feature>
<dbReference type="GO" id="GO:0005886">
    <property type="term" value="C:plasma membrane"/>
    <property type="evidence" value="ECO:0007669"/>
    <property type="project" value="TreeGrafter"/>
</dbReference>
<dbReference type="GO" id="GO:0052621">
    <property type="term" value="F:diguanylate cyclase activity"/>
    <property type="evidence" value="ECO:0007669"/>
    <property type="project" value="UniProtKB-EC"/>
</dbReference>
<dbReference type="InterPro" id="IPR050469">
    <property type="entry name" value="Diguanylate_Cyclase"/>
</dbReference>
<feature type="transmembrane region" description="Helical" evidence="5">
    <location>
        <begin position="61"/>
        <end position="80"/>
    </location>
</feature>
<dbReference type="FunFam" id="3.30.70.270:FF:000001">
    <property type="entry name" value="Diguanylate cyclase domain protein"/>
    <property type="match status" value="1"/>
</dbReference>
<sequence length="391" mass="43975">MTLDIYTLFVCELYVLGFLSIILVFAWMGSQYDRVLGFTTLALSLTLLAVFLSSLRSAGFHFLPIAVGNVVMLLAYGNLLNAFRIFCGKPLGLSWLAGALLWAILCIFPEFYYSQPKRVLVLCLLCIIYTGALIRLLWHSRASLTVTFWPAQMLLWIHLLFHVARIFLDDAIATPVRGAIAGSSFSVYVILESILFVIGLTFTILAMVNERTQIAHKLASLHDPLTSVWNRRALFEHADRLVMRNARHPKLYIYTAVLFDLDHFKSINDRYGHQQGDRVLIDFCHVVQALLPAEGHFARLGGEEFAAILPGTSEEAQCVCERIRLATQLSMPNDVCYTVSIGFATAIHRDQTFPILLGLADEALYRAKASGRNRIECYRVPLQPLQEAMLT</sequence>
<dbReference type="AlphaFoldDB" id="A0A0B1R056"/>
<feature type="domain" description="GGDEF" evidence="6">
    <location>
        <begin position="252"/>
        <end position="380"/>
    </location>
</feature>
<name>A0A0B1R056_9GAMM</name>
<dbReference type="NCBIfam" id="TIGR00254">
    <property type="entry name" value="GGDEF"/>
    <property type="match status" value="1"/>
</dbReference>
<evidence type="ECO:0000313" key="8">
    <source>
        <dbReference type="Proteomes" id="UP000030853"/>
    </source>
</evidence>
<feature type="transmembrane region" description="Helical" evidence="5">
    <location>
        <begin position="150"/>
        <end position="168"/>
    </location>
</feature>
<comment type="caution">
    <text evidence="7">The sequence shown here is derived from an EMBL/GenBank/DDBJ whole genome shotgun (WGS) entry which is preliminary data.</text>
</comment>
<evidence type="ECO:0000256" key="4">
    <source>
        <dbReference type="ARBA" id="ARBA00034247"/>
    </source>
</evidence>
<accession>A0A0B1R056</accession>
<dbReference type="EMBL" id="JTJJ01000179">
    <property type="protein sequence ID" value="KHJ65056.1"/>
    <property type="molecule type" value="Genomic_DNA"/>
</dbReference>
<dbReference type="PROSITE" id="PS50887">
    <property type="entry name" value="GGDEF"/>
    <property type="match status" value="1"/>
</dbReference>
<dbReference type="Gene3D" id="3.30.70.270">
    <property type="match status" value="1"/>
</dbReference>
<dbReference type="InterPro" id="IPR029787">
    <property type="entry name" value="Nucleotide_cyclase"/>
</dbReference>
<feature type="transmembrane region" description="Helical" evidence="5">
    <location>
        <begin position="92"/>
        <end position="113"/>
    </location>
</feature>
<feature type="transmembrane region" description="Helical" evidence="5">
    <location>
        <begin position="188"/>
        <end position="208"/>
    </location>
</feature>
<keyword evidence="5" id="KW-1133">Transmembrane helix</keyword>
<dbReference type="InterPro" id="IPR000160">
    <property type="entry name" value="GGDEF_dom"/>
</dbReference>
<comment type="cofactor">
    <cofactor evidence="1">
        <name>Mg(2+)</name>
        <dbReference type="ChEBI" id="CHEBI:18420"/>
    </cofactor>
</comment>
<proteinExistence type="predicted"/>
<evidence type="ECO:0000259" key="6">
    <source>
        <dbReference type="PROSITE" id="PS50887"/>
    </source>
</evidence>
<evidence type="ECO:0000256" key="1">
    <source>
        <dbReference type="ARBA" id="ARBA00001946"/>
    </source>
</evidence>
<evidence type="ECO:0000256" key="5">
    <source>
        <dbReference type="SAM" id="Phobius"/>
    </source>
</evidence>
<dbReference type="EC" id="2.7.7.65" evidence="3"/>
<feature type="transmembrane region" description="Helical" evidence="5">
    <location>
        <begin position="35"/>
        <end position="55"/>
    </location>
</feature>
<dbReference type="RefSeq" id="WP_039337405.1">
    <property type="nucleotide sequence ID" value="NZ_JTJJ01000179.1"/>
</dbReference>
<dbReference type="Pfam" id="PF00990">
    <property type="entry name" value="GGDEF"/>
    <property type="match status" value="1"/>
</dbReference>
<dbReference type="SUPFAM" id="SSF55073">
    <property type="entry name" value="Nucleotide cyclase"/>
    <property type="match status" value="1"/>
</dbReference>
<gene>
    <name evidence="7" type="ORF">QU24_26595</name>
</gene>
<keyword evidence="5" id="KW-0472">Membrane</keyword>